<protein>
    <submittedName>
        <fullName evidence="1">Uncharacterized protein</fullName>
    </submittedName>
</protein>
<proteinExistence type="predicted"/>
<dbReference type="Proteomes" id="UP000827872">
    <property type="component" value="Linkage Group LG10"/>
</dbReference>
<comment type="caution">
    <text evidence="1">The sequence shown here is derived from an EMBL/GenBank/DDBJ whole genome shotgun (WGS) entry which is preliminary data.</text>
</comment>
<reference evidence="1" key="1">
    <citation type="submission" date="2021-08" db="EMBL/GenBank/DDBJ databases">
        <title>The first chromosome-level gecko genome reveals the dynamic sex chromosomes of Neotropical dwarf geckos (Sphaerodactylidae: Sphaerodactylus).</title>
        <authorList>
            <person name="Pinto B.J."/>
            <person name="Keating S.E."/>
            <person name="Gamble T."/>
        </authorList>
    </citation>
    <scope>NUCLEOTIDE SEQUENCE</scope>
    <source>
        <strain evidence="1">TG3544</strain>
    </source>
</reference>
<evidence type="ECO:0000313" key="1">
    <source>
        <dbReference type="EMBL" id="KAH7988107.1"/>
    </source>
</evidence>
<sequence length="194" mass="21357">MMSAFHEATPPEKEIRTAHFCKEGPNELEEHEKTSLFSSFGNSDIRTAGNELLQLCKPVAITVKKIYADLKVSIICVTPSLPSAEISQHAALPKSNSISKQPDNSGDLSKSSKELLSFGNEMVEESVKNPLQRSILKRLDQLMWISVSPKNCCNVGIRSPLLTPVQLEKADSFSAPSAHNSEVHPSLTKFIRNN</sequence>
<gene>
    <name evidence="1" type="ORF">K3G42_007275</name>
</gene>
<keyword evidence="2" id="KW-1185">Reference proteome</keyword>
<organism evidence="1 2">
    <name type="scientific">Sphaerodactylus townsendi</name>
    <dbReference type="NCBI Taxonomy" id="933632"/>
    <lineage>
        <taxon>Eukaryota</taxon>
        <taxon>Metazoa</taxon>
        <taxon>Chordata</taxon>
        <taxon>Craniata</taxon>
        <taxon>Vertebrata</taxon>
        <taxon>Euteleostomi</taxon>
        <taxon>Lepidosauria</taxon>
        <taxon>Squamata</taxon>
        <taxon>Bifurcata</taxon>
        <taxon>Gekkota</taxon>
        <taxon>Sphaerodactylidae</taxon>
        <taxon>Sphaerodactylus</taxon>
    </lineage>
</organism>
<evidence type="ECO:0000313" key="2">
    <source>
        <dbReference type="Proteomes" id="UP000827872"/>
    </source>
</evidence>
<name>A0ACB8E7D0_9SAUR</name>
<dbReference type="EMBL" id="CM037623">
    <property type="protein sequence ID" value="KAH7988107.1"/>
    <property type="molecule type" value="Genomic_DNA"/>
</dbReference>
<accession>A0ACB8E7D0</accession>